<evidence type="ECO:0000256" key="1">
    <source>
        <dbReference type="SAM" id="Phobius"/>
    </source>
</evidence>
<keyword evidence="5" id="KW-1185">Reference proteome</keyword>
<keyword evidence="1" id="KW-1133">Transmembrane helix</keyword>
<dbReference type="Pfam" id="PF07077">
    <property type="entry name" value="DUF1345"/>
    <property type="match status" value="1"/>
</dbReference>
<comment type="caution">
    <text evidence="3">The sequence shown here is derived from an EMBL/GenBank/DDBJ whole genome shotgun (WGS) entry which is preliminary data.</text>
</comment>
<dbReference type="EMBL" id="JBEPNZ010000001">
    <property type="protein sequence ID" value="MET3944095.1"/>
    <property type="molecule type" value="Genomic_DNA"/>
</dbReference>
<name>A0A7X6LS16_9CORY</name>
<evidence type="ECO:0000313" key="5">
    <source>
        <dbReference type="Proteomes" id="UP001549139"/>
    </source>
</evidence>
<dbReference type="RefSeq" id="WP_168684560.1">
    <property type="nucleotide sequence ID" value="NZ_JAAXPF010000004.1"/>
</dbReference>
<feature type="transmembrane region" description="Helical" evidence="1">
    <location>
        <begin position="77"/>
        <end position="98"/>
    </location>
</feature>
<dbReference type="InterPro" id="IPR009781">
    <property type="entry name" value="DUF1345"/>
</dbReference>
<dbReference type="EMBL" id="JAAXPF010000004">
    <property type="protein sequence ID" value="NKY68799.1"/>
    <property type="molecule type" value="Genomic_DNA"/>
</dbReference>
<dbReference type="Proteomes" id="UP001549139">
    <property type="component" value="Unassembled WGS sequence"/>
</dbReference>
<dbReference type="AlphaFoldDB" id="A0A7X6LS16"/>
<dbReference type="Proteomes" id="UP000554284">
    <property type="component" value="Unassembled WGS sequence"/>
</dbReference>
<feature type="transmembrane region" description="Helical" evidence="1">
    <location>
        <begin position="193"/>
        <end position="213"/>
    </location>
</feature>
<evidence type="ECO:0000313" key="4">
    <source>
        <dbReference type="Proteomes" id="UP000554284"/>
    </source>
</evidence>
<feature type="transmembrane region" description="Helical" evidence="1">
    <location>
        <begin position="40"/>
        <end position="57"/>
    </location>
</feature>
<keyword evidence="1" id="KW-0472">Membrane</keyword>
<sequence>MRGRSRKTLARRHNIVLVAVMAAAMPLIAALTDPWRSPAYSWGVATIVYLVLVWGHISRLDASGTAAYASSEEPSKISRVLLVNLATLTALASVGLLMVDAAGAKGLEAWATGLAALAVVAASWLLITTVFILRYADVYYAHSPVGGMEFNQEEDPTYLDFAYAGFSLGMTYQISDTAITQSEMRRVALVHSIYAFVFGIAITATSINLVMSLGS</sequence>
<reference evidence="2 5" key="2">
    <citation type="submission" date="2024-06" db="EMBL/GenBank/DDBJ databases">
        <title>Sequencing the genomes of 1000 actinobacteria strains.</title>
        <authorList>
            <person name="Klenk H.-P."/>
        </authorList>
    </citation>
    <scope>NUCLEOTIDE SEQUENCE [LARGE SCALE GENOMIC DNA]</scope>
    <source>
        <strain evidence="2 5">DSM 44265</strain>
    </source>
</reference>
<organism evidence="3 4">
    <name type="scientific">Corynebacterium mucifaciens</name>
    <dbReference type="NCBI Taxonomy" id="57171"/>
    <lineage>
        <taxon>Bacteria</taxon>
        <taxon>Bacillati</taxon>
        <taxon>Actinomycetota</taxon>
        <taxon>Actinomycetes</taxon>
        <taxon>Mycobacteriales</taxon>
        <taxon>Corynebacteriaceae</taxon>
        <taxon>Corynebacterium</taxon>
    </lineage>
</organism>
<keyword evidence="1" id="KW-0812">Transmembrane</keyword>
<evidence type="ECO:0000313" key="3">
    <source>
        <dbReference type="EMBL" id="NKY68799.1"/>
    </source>
</evidence>
<reference evidence="3 4" key="1">
    <citation type="submission" date="2020-04" db="EMBL/GenBank/DDBJ databases">
        <title>MicrobeNet Type strains.</title>
        <authorList>
            <person name="Nicholson A.C."/>
        </authorList>
    </citation>
    <scope>NUCLEOTIDE SEQUENCE [LARGE SCALE GENOMIC DNA]</scope>
    <source>
        <strain evidence="3 4">ATCC 700355</strain>
    </source>
</reference>
<feature type="transmembrane region" description="Helical" evidence="1">
    <location>
        <begin position="110"/>
        <end position="133"/>
    </location>
</feature>
<gene>
    <name evidence="3" type="ORF">HF989_05345</name>
    <name evidence="2" type="ORF">JOF50_000894</name>
</gene>
<protein>
    <submittedName>
        <fullName evidence="3">DUF1345 domain-containing protein</fullName>
    </submittedName>
    <submittedName>
        <fullName evidence="2">Membrane protein</fullName>
    </submittedName>
</protein>
<evidence type="ECO:0000313" key="2">
    <source>
        <dbReference type="EMBL" id="MET3944095.1"/>
    </source>
</evidence>
<accession>A0A7X6LS16</accession>
<proteinExistence type="predicted"/>